<name>A0A6J4PBE4_9PSEU</name>
<feature type="compositionally biased region" description="Basic and acidic residues" evidence="1">
    <location>
        <begin position="454"/>
        <end position="463"/>
    </location>
</feature>
<feature type="compositionally biased region" description="Basic and acidic residues" evidence="1">
    <location>
        <begin position="45"/>
        <end position="57"/>
    </location>
</feature>
<dbReference type="EC" id="4.1.2.44" evidence="2"/>
<proteinExistence type="predicted"/>
<feature type="compositionally biased region" description="Low complexity" evidence="1">
    <location>
        <begin position="317"/>
        <end position="326"/>
    </location>
</feature>
<feature type="region of interest" description="Disordered" evidence="1">
    <location>
        <begin position="446"/>
        <end position="517"/>
    </location>
</feature>
<feature type="compositionally biased region" description="Low complexity" evidence="1">
    <location>
        <begin position="391"/>
        <end position="404"/>
    </location>
</feature>
<feature type="non-terminal residue" evidence="2">
    <location>
        <position position="563"/>
    </location>
</feature>
<keyword evidence="2" id="KW-0456">Lyase</keyword>
<protein>
    <submittedName>
        <fullName evidence="2">Benzoyl-CoA-dihydrodiol lyase</fullName>
        <ecNumber evidence="2">4.1.2.44</ecNumber>
    </submittedName>
</protein>
<feature type="compositionally biased region" description="Basic residues" evidence="1">
    <location>
        <begin position="1"/>
        <end position="20"/>
    </location>
</feature>
<feature type="compositionally biased region" description="Basic and acidic residues" evidence="1">
    <location>
        <begin position="147"/>
        <end position="158"/>
    </location>
</feature>
<feature type="region of interest" description="Disordered" evidence="1">
    <location>
        <begin position="391"/>
        <end position="422"/>
    </location>
</feature>
<feature type="compositionally biased region" description="Low complexity" evidence="1">
    <location>
        <begin position="70"/>
        <end position="90"/>
    </location>
</feature>
<feature type="non-terminal residue" evidence="2">
    <location>
        <position position="1"/>
    </location>
</feature>
<evidence type="ECO:0000256" key="1">
    <source>
        <dbReference type="SAM" id="MobiDB-lite"/>
    </source>
</evidence>
<feature type="compositionally biased region" description="Basic and acidic residues" evidence="1">
    <location>
        <begin position="93"/>
        <end position="102"/>
    </location>
</feature>
<feature type="region of interest" description="Disordered" evidence="1">
    <location>
        <begin position="1"/>
        <end position="347"/>
    </location>
</feature>
<feature type="compositionally biased region" description="Basic residues" evidence="1">
    <location>
        <begin position="195"/>
        <end position="217"/>
    </location>
</feature>
<accession>A0A6J4PBE4</accession>
<reference evidence="2" key="1">
    <citation type="submission" date="2020-02" db="EMBL/GenBank/DDBJ databases">
        <authorList>
            <person name="Meier V. D."/>
        </authorList>
    </citation>
    <scope>NUCLEOTIDE SEQUENCE</scope>
    <source>
        <strain evidence="2">AVDCRST_MAG66</strain>
    </source>
</reference>
<gene>
    <name evidence="2" type="ORF">AVDCRST_MAG66-2079</name>
</gene>
<dbReference type="EMBL" id="CADCUS010000302">
    <property type="protein sequence ID" value="CAA9411565.1"/>
    <property type="molecule type" value="Genomic_DNA"/>
</dbReference>
<feature type="compositionally biased region" description="Basic residues" evidence="1">
    <location>
        <begin position="29"/>
        <end position="44"/>
    </location>
</feature>
<evidence type="ECO:0000313" key="2">
    <source>
        <dbReference type="EMBL" id="CAA9411565.1"/>
    </source>
</evidence>
<feature type="compositionally biased region" description="Low complexity" evidence="1">
    <location>
        <begin position="163"/>
        <end position="175"/>
    </location>
</feature>
<feature type="compositionally biased region" description="Basic and acidic residues" evidence="1">
    <location>
        <begin position="329"/>
        <end position="339"/>
    </location>
</feature>
<feature type="compositionally biased region" description="Basic residues" evidence="1">
    <location>
        <begin position="260"/>
        <end position="301"/>
    </location>
</feature>
<feature type="compositionally biased region" description="Basic residues" evidence="1">
    <location>
        <begin position="475"/>
        <end position="486"/>
    </location>
</feature>
<dbReference type="GO" id="GO:0016829">
    <property type="term" value="F:lyase activity"/>
    <property type="evidence" value="ECO:0007669"/>
    <property type="project" value="UniProtKB-KW"/>
</dbReference>
<dbReference type="AlphaFoldDB" id="A0A6J4PBE4"/>
<feature type="compositionally biased region" description="Basic residues" evidence="1">
    <location>
        <begin position="58"/>
        <end position="69"/>
    </location>
</feature>
<sequence length="563" mass="61866">DDRRSRRGHTRRLLRRRSRRLPALDPRRAGRGRLRPARHRRGRRDRPGLRAEDEQLRPGRRHRAVRHHPAAALLPARRAGGGADQRQGPQLLRGREHPDARAVEPPVEGELLQVHQRDPQRHRGRHRALRPDLDRGAQRHRGRRRLRDGAGLRADPAHRRQLLRGVAARGAAAGRAARHRRADPRDRQAPGAQGPRRRVRHAGGGRARQAGRRVAARRRGDPQAPVGRGGGRARRAGRGPVVATGGRPRRRPAAAAARGDRRRHHLPARARRVRPRRRPGARHRSRPRGGRARHRRARPRAGGRLLAAGHDPRARRPGPAAAGQRARAGHVDHPHEGRRPGRAGVRAGHRAVQRLGLAGQRDPPLLQARAQAPRRDLAVADRAHRAGLLLRRGPAGAGPGLRPAVHARRVPRGGRPGGRARADRAVGVELRHVPDGQRAVPAGVPVLGRRRRGREAAPGDRPAHRGRRGAGAGAGHRRPRRHRLGRRGADHAGGAGVALPRRAHRHGGQPPLRRAGDDGVADLLAAHRLAELDLRAPQRLRPRGRAAQVRNGTQGRFRPEAGV</sequence>
<organism evidence="2">
    <name type="scientific">uncultured Pseudonocardia sp</name>
    <dbReference type="NCBI Taxonomy" id="211455"/>
    <lineage>
        <taxon>Bacteria</taxon>
        <taxon>Bacillati</taxon>
        <taxon>Actinomycetota</taxon>
        <taxon>Actinomycetes</taxon>
        <taxon>Pseudonocardiales</taxon>
        <taxon>Pseudonocardiaceae</taxon>
        <taxon>Pseudonocardia</taxon>
        <taxon>environmental samples</taxon>
    </lineage>
</organism>
<feature type="region of interest" description="Disordered" evidence="1">
    <location>
        <begin position="535"/>
        <end position="563"/>
    </location>
</feature>